<comment type="caution">
    <text evidence="1">The sequence shown here is derived from an EMBL/GenBank/DDBJ whole genome shotgun (WGS) entry which is preliminary data.</text>
</comment>
<sequence length="149" mass="16668">MGRRVRCAGDLEMLPKDVQRSLAKVDLATADNASDITANLVDSYASLDDGARVELLLRTSGETRLSDFLLWQSSYARLHFESKNLPEIGFTDYVWALIEYQLQRPQLKAASSASDAVTGTSVDRTLRQRSFLKCVEAERSANLERLARL</sequence>
<organism evidence="1 2">
    <name type="scientific">Dermacentor silvarum</name>
    <name type="common">Tick</name>
    <dbReference type="NCBI Taxonomy" id="543639"/>
    <lineage>
        <taxon>Eukaryota</taxon>
        <taxon>Metazoa</taxon>
        <taxon>Ecdysozoa</taxon>
        <taxon>Arthropoda</taxon>
        <taxon>Chelicerata</taxon>
        <taxon>Arachnida</taxon>
        <taxon>Acari</taxon>
        <taxon>Parasitiformes</taxon>
        <taxon>Ixodida</taxon>
        <taxon>Ixodoidea</taxon>
        <taxon>Ixodidae</taxon>
        <taxon>Rhipicephalinae</taxon>
        <taxon>Dermacentor</taxon>
    </lineage>
</organism>
<protein>
    <submittedName>
        <fullName evidence="1">Uncharacterized protein</fullName>
    </submittedName>
</protein>
<accession>A0ACB8CVE9</accession>
<proteinExistence type="predicted"/>
<name>A0ACB8CVE9_DERSI</name>
<dbReference type="EMBL" id="CM023473">
    <property type="protein sequence ID" value="KAH7953193.1"/>
    <property type="molecule type" value="Genomic_DNA"/>
</dbReference>
<reference evidence="1" key="1">
    <citation type="submission" date="2020-05" db="EMBL/GenBank/DDBJ databases">
        <title>Large-scale comparative analyses of tick genomes elucidate their genetic diversity and vector capacities.</title>
        <authorList>
            <person name="Jia N."/>
            <person name="Wang J."/>
            <person name="Shi W."/>
            <person name="Du L."/>
            <person name="Sun Y."/>
            <person name="Zhan W."/>
            <person name="Jiang J."/>
            <person name="Wang Q."/>
            <person name="Zhang B."/>
            <person name="Ji P."/>
            <person name="Sakyi L.B."/>
            <person name="Cui X."/>
            <person name="Yuan T."/>
            <person name="Jiang B."/>
            <person name="Yang W."/>
            <person name="Lam T.T.-Y."/>
            <person name="Chang Q."/>
            <person name="Ding S."/>
            <person name="Wang X."/>
            <person name="Zhu J."/>
            <person name="Ruan X."/>
            <person name="Zhao L."/>
            <person name="Wei J."/>
            <person name="Que T."/>
            <person name="Du C."/>
            <person name="Cheng J."/>
            <person name="Dai P."/>
            <person name="Han X."/>
            <person name="Huang E."/>
            <person name="Gao Y."/>
            <person name="Liu J."/>
            <person name="Shao H."/>
            <person name="Ye R."/>
            <person name="Li L."/>
            <person name="Wei W."/>
            <person name="Wang X."/>
            <person name="Wang C."/>
            <person name="Yang T."/>
            <person name="Huo Q."/>
            <person name="Li W."/>
            <person name="Guo W."/>
            <person name="Chen H."/>
            <person name="Zhou L."/>
            <person name="Ni X."/>
            <person name="Tian J."/>
            <person name="Zhou Y."/>
            <person name="Sheng Y."/>
            <person name="Liu T."/>
            <person name="Pan Y."/>
            <person name="Xia L."/>
            <person name="Li J."/>
            <person name="Zhao F."/>
            <person name="Cao W."/>
        </authorList>
    </citation>
    <scope>NUCLEOTIDE SEQUENCE</scope>
    <source>
        <strain evidence="1">Dsil-2018</strain>
    </source>
</reference>
<keyword evidence="2" id="KW-1185">Reference proteome</keyword>
<evidence type="ECO:0000313" key="2">
    <source>
        <dbReference type="Proteomes" id="UP000821865"/>
    </source>
</evidence>
<evidence type="ECO:0000313" key="1">
    <source>
        <dbReference type="EMBL" id="KAH7953193.1"/>
    </source>
</evidence>
<dbReference type="Proteomes" id="UP000821865">
    <property type="component" value="Chromosome 4"/>
</dbReference>
<gene>
    <name evidence="1" type="ORF">HPB49_005855</name>
</gene>